<evidence type="ECO:0000256" key="1">
    <source>
        <dbReference type="SAM" id="Phobius"/>
    </source>
</evidence>
<evidence type="ECO:0000259" key="2">
    <source>
        <dbReference type="Pfam" id="PF07885"/>
    </source>
</evidence>
<dbReference type="InterPro" id="IPR013099">
    <property type="entry name" value="K_chnl_dom"/>
</dbReference>
<dbReference type="Proteomes" id="UP001196413">
    <property type="component" value="Unassembled WGS sequence"/>
</dbReference>
<keyword evidence="1" id="KW-0812">Transmembrane</keyword>
<accession>A0AAD5M7T4</accession>
<reference evidence="3" key="1">
    <citation type="submission" date="2021-06" db="EMBL/GenBank/DDBJ databases">
        <title>Parelaphostrongylus tenuis whole genome reference sequence.</title>
        <authorList>
            <person name="Garwood T.J."/>
            <person name="Larsen P.A."/>
            <person name="Fountain-Jones N.M."/>
            <person name="Garbe J.R."/>
            <person name="Macchietto M.G."/>
            <person name="Kania S.A."/>
            <person name="Gerhold R.W."/>
            <person name="Richards J.E."/>
            <person name="Wolf T.M."/>
        </authorList>
    </citation>
    <scope>NUCLEOTIDE SEQUENCE</scope>
    <source>
        <strain evidence="3">MNPRO001-30</strain>
        <tissue evidence="3">Meninges</tissue>
    </source>
</reference>
<dbReference type="Gene3D" id="1.10.287.70">
    <property type="match status" value="1"/>
</dbReference>
<sequence>MVASRKAALEEAILNIAKEMVIVINDPEQTVTVQVIAAYLKTTHKTLLRQEAAYVGSTFYKDEDPNNHMIWTFGSSVFFSMSVFTTIGYAPQFHTTQQQKHAQQMISKERGILTFVETRSIQNSQSSRAADKVNEKNAQIGY</sequence>
<dbReference type="AlphaFoldDB" id="A0AAD5M7T4"/>
<name>A0AAD5M7T4_PARTN</name>
<gene>
    <name evidence="3" type="ORF">KIN20_007273</name>
</gene>
<proteinExistence type="predicted"/>
<protein>
    <recommendedName>
        <fullName evidence="2">Potassium channel domain-containing protein</fullName>
    </recommendedName>
</protein>
<organism evidence="3 4">
    <name type="scientific">Parelaphostrongylus tenuis</name>
    <name type="common">Meningeal worm</name>
    <dbReference type="NCBI Taxonomy" id="148309"/>
    <lineage>
        <taxon>Eukaryota</taxon>
        <taxon>Metazoa</taxon>
        <taxon>Ecdysozoa</taxon>
        <taxon>Nematoda</taxon>
        <taxon>Chromadorea</taxon>
        <taxon>Rhabditida</taxon>
        <taxon>Rhabditina</taxon>
        <taxon>Rhabditomorpha</taxon>
        <taxon>Strongyloidea</taxon>
        <taxon>Metastrongylidae</taxon>
        <taxon>Parelaphostrongylus</taxon>
    </lineage>
</organism>
<keyword evidence="1" id="KW-0472">Membrane</keyword>
<keyword evidence="1" id="KW-1133">Transmembrane helix</keyword>
<keyword evidence="4" id="KW-1185">Reference proteome</keyword>
<feature type="transmembrane region" description="Helical" evidence="1">
    <location>
        <begin position="69"/>
        <end position="90"/>
    </location>
</feature>
<dbReference type="Pfam" id="PF07885">
    <property type="entry name" value="Ion_trans_2"/>
    <property type="match status" value="1"/>
</dbReference>
<comment type="caution">
    <text evidence="3">The sequence shown here is derived from an EMBL/GenBank/DDBJ whole genome shotgun (WGS) entry which is preliminary data.</text>
</comment>
<evidence type="ECO:0000313" key="4">
    <source>
        <dbReference type="Proteomes" id="UP001196413"/>
    </source>
</evidence>
<feature type="domain" description="Potassium channel" evidence="2">
    <location>
        <begin position="56"/>
        <end position="89"/>
    </location>
</feature>
<evidence type="ECO:0000313" key="3">
    <source>
        <dbReference type="EMBL" id="KAJ1351288.1"/>
    </source>
</evidence>
<dbReference type="EMBL" id="JAHQIW010001041">
    <property type="protein sequence ID" value="KAJ1351288.1"/>
    <property type="molecule type" value="Genomic_DNA"/>
</dbReference>
<dbReference type="SUPFAM" id="SSF81324">
    <property type="entry name" value="Voltage-gated potassium channels"/>
    <property type="match status" value="1"/>
</dbReference>